<proteinExistence type="inferred from homology"/>
<evidence type="ECO:0000256" key="1">
    <source>
        <dbReference type="ARBA" id="ARBA00011073"/>
    </source>
</evidence>
<dbReference type="InterPro" id="IPR034197">
    <property type="entry name" value="Peptidases_S8_3"/>
</dbReference>
<feature type="active site" description="Charge relay system" evidence="6 7">
    <location>
        <position position="190"/>
    </location>
</feature>
<evidence type="ECO:0000256" key="3">
    <source>
        <dbReference type="ARBA" id="ARBA00022729"/>
    </source>
</evidence>
<dbReference type="InterPro" id="IPR045051">
    <property type="entry name" value="SBT"/>
</dbReference>
<dbReference type="Gene3D" id="3.50.30.30">
    <property type="match status" value="1"/>
</dbReference>
<feature type="domain" description="Subtilisin-like protease fibronectin type-III" evidence="10">
    <location>
        <begin position="627"/>
        <end position="725"/>
    </location>
</feature>
<dbReference type="PROSITE" id="PS00138">
    <property type="entry name" value="SUBTILASE_SER"/>
    <property type="match status" value="1"/>
</dbReference>
<name>A0A7J7NFM2_9MAGN</name>
<dbReference type="PROSITE" id="PS51892">
    <property type="entry name" value="SUBTILASE"/>
    <property type="match status" value="1"/>
</dbReference>
<evidence type="ECO:0000259" key="9">
    <source>
        <dbReference type="Pfam" id="PF05922"/>
    </source>
</evidence>
<keyword evidence="2 7" id="KW-0645">Protease</keyword>
<evidence type="ECO:0000313" key="11">
    <source>
        <dbReference type="EMBL" id="KAF6166039.1"/>
    </source>
</evidence>
<dbReference type="GO" id="GO:0004252">
    <property type="term" value="F:serine-type endopeptidase activity"/>
    <property type="evidence" value="ECO:0007669"/>
    <property type="project" value="UniProtKB-UniRule"/>
</dbReference>
<dbReference type="EMBL" id="JACGCM010000816">
    <property type="protein sequence ID" value="KAF6166039.1"/>
    <property type="molecule type" value="Genomic_DNA"/>
</dbReference>
<accession>A0A7J7NFM2</accession>
<evidence type="ECO:0008006" key="13">
    <source>
        <dbReference type="Google" id="ProtNLM"/>
    </source>
</evidence>
<dbReference type="Pfam" id="PF05922">
    <property type="entry name" value="Inhibitor_I9"/>
    <property type="match status" value="1"/>
</dbReference>
<feature type="active site" description="Charge relay system" evidence="6 7">
    <location>
        <position position="126"/>
    </location>
</feature>
<gene>
    <name evidence="11" type="ORF">GIB67_012936</name>
</gene>
<keyword evidence="3" id="KW-0732">Signal</keyword>
<keyword evidence="4 7" id="KW-0378">Hydrolase</keyword>
<feature type="active site" description="Charge relay system" evidence="6 7">
    <location>
        <position position="519"/>
    </location>
</feature>
<evidence type="ECO:0000256" key="2">
    <source>
        <dbReference type="ARBA" id="ARBA00022670"/>
    </source>
</evidence>
<evidence type="ECO:0000256" key="5">
    <source>
        <dbReference type="ARBA" id="ARBA00022825"/>
    </source>
</evidence>
<dbReference type="Pfam" id="PF00082">
    <property type="entry name" value="Peptidase_S8"/>
    <property type="match status" value="1"/>
</dbReference>
<dbReference type="PRINTS" id="PR00723">
    <property type="entry name" value="SUBTILISIN"/>
</dbReference>
<dbReference type="Gene3D" id="2.60.40.2310">
    <property type="match status" value="1"/>
</dbReference>
<dbReference type="GO" id="GO:0006508">
    <property type="term" value="P:proteolysis"/>
    <property type="evidence" value="ECO:0007669"/>
    <property type="project" value="UniProtKB-KW"/>
</dbReference>
<dbReference type="InterPro" id="IPR041469">
    <property type="entry name" value="Subtilisin-like_FN3"/>
</dbReference>
<dbReference type="Pfam" id="PF17766">
    <property type="entry name" value="fn3_6"/>
    <property type="match status" value="1"/>
</dbReference>
<comment type="similarity">
    <text evidence="1 7">Belongs to the peptidase S8 family.</text>
</comment>
<evidence type="ECO:0000256" key="7">
    <source>
        <dbReference type="PROSITE-ProRule" id="PRU01240"/>
    </source>
</evidence>
<reference evidence="11 12" key="1">
    <citation type="journal article" date="2020" name="IScience">
        <title>Genome Sequencing of the Endangered Kingdonia uniflora (Circaeasteraceae, Ranunculales) Reveals Potential Mechanisms of Evolutionary Specialization.</title>
        <authorList>
            <person name="Sun Y."/>
            <person name="Deng T."/>
            <person name="Zhang A."/>
            <person name="Moore M.J."/>
            <person name="Landis J.B."/>
            <person name="Lin N."/>
            <person name="Zhang H."/>
            <person name="Zhang X."/>
            <person name="Huang J."/>
            <person name="Zhang X."/>
            <person name="Sun H."/>
            <person name="Wang H."/>
        </authorList>
    </citation>
    <scope>NUCLEOTIDE SEQUENCE [LARGE SCALE GENOMIC DNA]</scope>
    <source>
        <strain evidence="11">TB1705</strain>
        <tissue evidence="11">Leaf</tissue>
    </source>
</reference>
<dbReference type="CDD" id="cd04852">
    <property type="entry name" value="Peptidases_S8_3"/>
    <property type="match status" value="1"/>
</dbReference>
<feature type="domain" description="Inhibitor I9" evidence="9">
    <location>
        <begin position="18"/>
        <end position="96"/>
    </location>
</feature>
<keyword evidence="12" id="KW-1185">Reference proteome</keyword>
<dbReference type="Proteomes" id="UP000541444">
    <property type="component" value="Unassembled WGS sequence"/>
</dbReference>
<dbReference type="FunFam" id="3.40.50.200:FF:000006">
    <property type="entry name" value="Subtilisin-like protease SBT1.5"/>
    <property type="match status" value="1"/>
</dbReference>
<dbReference type="Gene3D" id="3.30.70.80">
    <property type="entry name" value="Peptidase S8 propeptide/proteinase inhibitor I9"/>
    <property type="match status" value="1"/>
</dbReference>
<dbReference type="SUPFAM" id="SSF52743">
    <property type="entry name" value="Subtilisin-like"/>
    <property type="match status" value="1"/>
</dbReference>
<protein>
    <recommendedName>
        <fullName evidence="13">Cucumisin</fullName>
    </recommendedName>
</protein>
<evidence type="ECO:0000259" key="8">
    <source>
        <dbReference type="Pfam" id="PF00082"/>
    </source>
</evidence>
<dbReference type="CDD" id="cd02120">
    <property type="entry name" value="PA_subtilisin_like"/>
    <property type="match status" value="1"/>
</dbReference>
<dbReference type="PANTHER" id="PTHR10795">
    <property type="entry name" value="PROPROTEIN CONVERTASE SUBTILISIN/KEXIN"/>
    <property type="match status" value="1"/>
</dbReference>
<dbReference type="Gene3D" id="3.40.50.200">
    <property type="entry name" value="Peptidase S8/S53 domain"/>
    <property type="match status" value="1"/>
</dbReference>
<comment type="caution">
    <text evidence="11">The sequence shown here is derived from an EMBL/GenBank/DDBJ whole genome shotgun (WGS) entry which is preliminary data.</text>
</comment>
<dbReference type="InterPro" id="IPR023828">
    <property type="entry name" value="Peptidase_S8_Ser-AS"/>
</dbReference>
<evidence type="ECO:0000259" key="10">
    <source>
        <dbReference type="Pfam" id="PF17766"/>
    </source>
</evidence>
<organism evidence="11 12">
    <name type="scientific">Kingdonia uniflora</name>
    <dbReference type="NCBI Taxonomy" id="39325"/>
    <lineage>
        <taxon>Eukaryota</taxon>
        <taxon>Viridiplantae</taxon>
        <taxon>Streptophyta</taxon>
        <taxon>Embryophyta</taxon>
        <taxon>Tracheophyta</taxon>
        <taxon>Spermatophyta</taxon>
        <taxon>Magnoliopsida</taxon>
        <taxon>Ranunculales</taxon>
        <taxon>Circaeasteraceae</taxon>
        <taxon>Kingdonia</taxon>
    </lineage>
</organism>
<dbReference type="InterPro" id="IPR010259">
    <property type="entry name" value="S8pro/Inhibitor_I9"/>
</dbReference>
<dbReference type="InterPro" id="IPR015500">
    <property type="entry name" value="Peptidase_S8_subtilisin-rel"/>
</dbReference>
<dbReference type="InterPro" id="IPR036852">
    <property type="entry name" value="Peptidase_S8/S53_dom_sf"/>
</dbReference>
<evidence type="ECO:0000313" key="12">
    <source>
        <dbReference type="Proteomes" id="UP000541444"/>
    </source>
</evidence>
<feature type="domain" description="Peptidase S8/S53" evidence="8">
    <location>
        <begin position="118"/>
        <end position="567"/>
    </location>
</feature>
<keyword evidence="5 7" id="KW-0720">Serine protease</keyword>
<evidence type="ECO:0000256" key="6">
    <source>
        <dbReference type="PIRSR" id="PIRSR615500-1"/>
    </source>
</evidence>
<dbReference type="InterPro" id="IPR037045">
    <property type="entry name" value="S8pro/Inhibitor_I9_sf"/>
</dbReference>
<sequence>MVAVIFSDGSNEIVRQPYIVYMGGVPKVARTAAVDHHNRLLGMAIGNEGVAKQSLIHSYGKSFNAFAARLLPHEANLLKNMEGVVSVFPSMKKKLHTSRSWDFLGMPALGKRNHKVQSNMIVGLLDTGIYTGSPSFNDKGYGPPPPKWRGTCAKGINFTGCNNKVIGARYYRLEAHYSYDVMTPADIEGHGTHTASTAAGIPVEEANFYNLAKGTARGGVPSARIAMYKVCWIDGCHDMDILAAFDDAIDDGVDVISVSVGGGANDYFNDPIAIGAFHATSRRILTSCSGGNDGPDLMTVTNVAPWIFTVAASAMDREFKTEIVLGNGKKAKGVSVNSFSPKNGTYPLISGAKAANSSGLIDYYGYARACDYGTLDMNKVKGKIVYCVPGEGGQDTTLKELGGAGTIIQTPDEELDVAFTFIIPTATVNIKVGDMIERYINSTKNPQAIIMKSNAEKTIAPFVASFSSRGPNGISFNILKPDISAPGVDILAAWTPLTSVAGTIDDNRFTVFNIISGTSMACPHVAAAAAYVKSYHPDWSPAAIKSALMTTASEMKAKLDDTEFGYGSGQINPRKAVRPGLVYDLSKSSYIRFLCKEGYNGTILGLIVGGSHANCSSFPRALGSDGLNYPTMQFQIASPNEPVSAVFIRTVTNVGYGKSVYKATVKSAKGLKITVTPNTLIFNRPHQKKSFKVVVKGNLQADSAISSSVLQWSDSKHIVRSPIMIYYSLPME</sequence>
<evidence type="ECO:0000256" key="4">
    <source>
        <dbReference type="ARBA" id="ARBA00022801"/>
    </source>
</evidence>
<dbReference type="AlphaFoldDB" id="A0A7J7NFM2"/>
<dbReference type="OrthoDB" id="206201at2759"/>
<dbReference type="InterPro" id="IPR000209">
    <property type="entry name" value="Peptidase_S8/S53_dom"/>
</dbReference>